<organism evidence="1 2">
    <name type="scientific">Variovorax guangxiensis</name>
    <dbReference type="NCBI Taxonomy" id="1775474"/>
    <lineage>
        <taxon>Bacteria</taxon>
        <taxon>Pseudomonadati</taxon>
        <taxon>Pseudomonadota</taxon>
        <taxon>Betaproteobacteria</taxon>
        <taxon>Burkholderiales</taxon>
        <taxon>Comamonadaceae</taxon>
        <taxon>Variovorax</taxon>
    </lineage>
</organism>
<sequence length="70" mass="7591">MDVDEAERDPSSTWEDTLAASLLHLGQHPKARALEAMSQDRGTDADVAQLVRDRLRLGGAVEGSTHVHLS</sequence>
<proteinExistence type="predicted"/>
<evidence type="ECO:0000313" key="1">
    <source>
        <dbReference type="EMBL" id="TPG26037.1"/>
    </source>
</evidence>
<dbReference type="Proteomes" id="UP000319212">
    <property type="component" value="Unassembled WGS sequence"/>
</dbReference>
<dbReference type="AlphaFoldDB" id="A0A502DKN0"/>
<protein>
    <submittedName>
        <fullName evidence="1">Uncharacterized protein</fullName>
    </submittedName>
</protein>
<gene>
    <name evidence="1" type="ORF">EAH82_16750</name>
</gene>
<comment type="caution">
    <text evidence="1">The sequence shown here is derived from an EMBL/GenBank/DDBJ whole genome shotgun (WGS) entry which is preliminary data.</text>
</comment>
<evidence type="ECO:0000313" key="2">
    <source>
        <dbReference type="Proteomes" id="UP000319212"/>
    </source>
</evidence>
<dbReference type="EMBL" id="RCZI01000004">
    <property type="protein sequence ID" value="TPG26037.1"/>
    <property type="molecule type" value="Genomic_DNA"/>
</dbReference>
<accession>A0A502DKN0</accession>
<reference evidence="1 2" key="1">
    <citation type="journal article" date="2019" name="Environ. Microbiol.">
        <title>Species interactions and distinct microbial communities in high Arctic permafrost affected cryosols are associated with the CH4 and CO2 gas fluxes.</title>
        <authorList>
            <person name="Altshuler I."/>
            <person name="Hamel J."/>
            <person name="Turney S."/>
            <person name="Magnuson E."/>
            <person name="Levesque R."/>
            <person name="Greer C."/>
            <person name="Whyte L.G."/>
        </authorList>
    </citation>
    <scope>NUCLEOTIDE SEQUENCE [LARGE SCALE GENOMIC DNA]</scope>
    <source>
        <strain evidence="1 2">S06.C</strain>
    </source>
</reference>
<name>A0A502DKN0_9BURK</name>